<accession>A0A6J2YL84</accession>
<dbReference type="GO" id="GO:0005634">
    <property type="term" value="C:nucleus"/>
    <property type="evidence" value="ECO:0007669"/>
    <property type="project" value="InterPro"/>
</dbReference>
<feature type="domain" description="ZAD" evidence="5">
    <location>
        <begin position="1"/>
        <end position="76"/>
    </location>
</feature>
<dbReference type="GeneID" id="115888445"/>
<dbReference type="InterPro" id="IPR036236">
    <property type="entry name" value="Znf_C2H2_sf"/>
</dbReference>
<dbReference type="InParanoid" id="A0A6J2YL84"/>
<proteinExistence type="predicted"/>
<reference evidence="7" key="1">
    <citation type="submission" date="2025-08" db="UniProtKB">
        <authorList>
            <consortium name="RefSeq"/>
        </authorList>
    </citation>
    <scope>IDENTIFICATION</scope>
    <source>
        <tissue evidence="7">Gonads</tissue>
    </source>
</reference>
<protein>
    <submittedName>
        <fullName evidence="7">Uncharacterized protein LOC115888445</fullName>
    </submittedName>
</protein>
<feature type="compositionally biased region" description="Basic and acidic residues" evidence="3">
    <location>
        <begin position="324"/>
        <end position="341"/>
    </location>
</feature>
<dbReference type="OrthoDB" id="6783516at2759"/>
<evidence type="ECO:0000259" key="5">
    <source>
        <dbReference type="PROSITE" id="PS51915"/>
    </source>
</evidence>
<feature type="domain" description="C2H2-type" evidence="4">
    <location>
        <begin position="398"/>
        <end position="420"/>
    </location>
</feature>
<evidence type="ECO:0000256" key="1">
    <source>
        <dbReference type="PROSITE-ProRule" id="PRU00042"/>
    </source>
</evidence>
<feature type="binding site" evidence="2">
    <location>
        <position position="52"/>
    </location>
    <ligand>
        <name>Zn(2+)</name>
        <dbReference type="ChEBI" id="CHEBI:29105"/>
    </ligand>
</feature>
<dbReference type="Proteomes" id="UP000504635">
    <property type="component" value="Unplaced"/>
</dbReference>
<dbReference type="SUPFAM" id="SSF57667">
    <property type="entry name" value="beta-beta-alpha zinc fingers"/>
    <property type="match status" value="1"/>
</dbReference>
<dbReference type="InterPro" id="IPR012934">
    <property type="entry name" value="Znf_AD"/>
</dbReference>
<evidence type="ECO:0000259" key="4">
    <source>
        <dbReference type="PROSITE" id="PS50157"/>
    </source>
</evidence>
<dbReference type="RefSeq" id="XP_030764051.1">
    <property type="nucleotide sequence ID" value="XM_030908191.1"/>
</dbReference>
<feature type="binding site" evidence="2">
    <location>
        <position position="49"/>
    </location>
    <ligand>
        <name>Zn(2+)</name>
        <dbReference type="ChEBI" id="CHEBI:29105"/>
    </ligand>
</feature>
<dbReference type="KEGG" id="soy:115888445"/>
<evidence type="ECO:0000256" key="3">
    <source>
        <dbReference type="SAM" id="MobiDB-lite"/>
    </source>
</evidence>
<gene>
    <name evidence="7" type="primary">LOC115888445</name>
</gene>
<keyword evidence="1" id="KW-0863">Zinc-finger</keyword>
<dbReference type="PROSITE" id="PS00028">
    <property type="entry name" value="ZINC_FINGER_C2H2_1"/>
    <property type="match status" value="1"/>
</dbReference>
<sequence length="485" mass="55153">MICRLCRSTENLISMFCGKSKELRNFIRKIIDDTLQIQILESDLTTVVCINCCLDSVNFFYFKENCSKLQEQLTTIDVHSKAKISKPNFEKPNLSDIPKPNLKSTEEVLSWLQSKCVQITEDQESNVPIQNELKNISNNSTQTEVVKTQCQESQSISVKLCDVQVQYNNVNITDSKMSQTDSIPYETKAVQATLKVSSNDKFTQVSNNCVENKTTKKNNARERDFKMMGHDFPVSKKNKAVQTTIETLSSSKEETKAITKFNGIKHKKSPSSGSGSFNKCIVLKRNLDLRKSLPKKRLSFTSKDDEIFESGPDKKGIVLPDTNENTKGHLNKDEEGIKDLPDTNEYTNGNLSKDAEGTTDLTEKDNLLSVKDASPESSNVVFYDKSPEIVYTRIENPSLCSVCSKPYLNISDLRYHYRTHRECFVCKKKFRSIKLLINHLNKCKMTLTNSDMLPLVELNKAEHVPAMVYQYPEAFMWLKESGSKK</sequence>
<feature type="binding site" evidence="2">
    <location>
        <position position="3"/>
    </location>
    <ligand>
        <name>Zn(2+)</name>
        <dbReference type="ChEBI" id="CHEBI:29105"/>
    </ligand>
</feature>
<keyword evidence="6" id="KW-1185">Reference proteome</keyword>
<dbReference type="SMART" id="SM00868">
    <property type="entry name" value="zf-AD"/>
    <property type="match status" value="1"/>
</dbReference>
<dbReference type="GO" id="GO:0008270">
    <property type="term" value="F:zinc ion binding"/>
    <property type="evidence" value="ECO:0007669"/>
    <property type="project" value="UniProtKB-UniRule"/>
</dbReference>
<keyword evidence="2" id="KW-0479">Metal-binding</keyword>
<evidence type="ECO:0000256" key="2">
    <source>
        <dbReference type="PROSITE-ProRule" id="PRU01263"/>
    </source>
</evidence>
<organism evidence="6 7">
    <name type="scientific">Sitophilus oryzae</name>
    <name type="common">Rice weevil</name>
    <name type="synonym">Curculio oryzae</name>
    <dbReference type="NCBI Taxonomy" id="7048"/>
    <lineage>
        <taxon>Eukaryota</taxon>
        <taxon>Metazoa</taxon>
        <taxon>Ecdysozoa</taxon>
        <taxon>Arthropoda</taxon>
        <taxon>Hexapoda</taxon>
        <taxon>Insecta</taxon>
        <taxon>Pterygota</taxon>
        <taxon>Neoptera</taxon>
        <taxon>Endopterygota</taxon>
        <taxon>Coleoptera</taxon>
        <taxon>Polyphaga</taxon>
        <taxon>Cucujiformia</taxon>
        <taxon>Curculionidae</taxon>
        <taxon>Dryophthorinae</taxon>
        <taxon>Sitophilus</taxon>
    </lineage>
</organism>
<feature type="binding site" evidence="2">
    <location>
        <position position="6"/>
    </location>
    <ligand>
        <name>Zn(2+)</name>
        <dbReference type="ChEBI" id="CHEBI:29105"/>
    </ligand>
</feature>
<keyword evidence="2" id="KW-0862">Zinc</keyword>
<evidence type="ECO:0000313" key="7">
    <source>
        <dbReference type="RefSeq" id="XP_030764051.1"/>
    </source>
</evidence>
<feature type="region of interest" description="Disordered" evidence="3">
    <location>
        <begin position="311"/>
        <end position="358"/>
    </location>
</feature>
<dbReference type="Gene3D" id="3.30.160.60">
    <property type="entry name" value="Classic Zinc Finger"/>
    <property type="match status" value="1"/>
</dbReference>
<name>A0A6J2YL84_SITOR</name>
<dbReference type="PROSITE" id="PS50157">
    <property type="entry name" value="ZINC_FINGER_C2H2_2"/>
    <property type="match status" value="1"/>
</dbReference>
<dbReference type="AlphaFoldDB" id="A0A6J2YL84"/>
<dbReference type="InterPro" id="IPR013087">
    <property type="entry name" value="Znf_C2H2_type"/>
</dbReference>
<dbReference type="Gene3D" id="3.40.1800.20">
    <property type="match status" value="1"/>
</dbReference>
<evidence type="ECO:0000313" key="6">
    <source>
        <dbReference type="Proteomes" id="UP000504635"/>
    </source>
</evidence>
<dbReference type="PROSITE" id="PS51915">
    <property type="entry name" value="ZAD"/>
    <property type="match status" value="1"/>
</dbReference>